<name>A0A6G9Z087_9NOCA</name>
<protein>
    <submittedName>
        <fullName evidence="1">Uncharacterized protein</fullName>
    </submittedName>
</protein>
<reference evidence="1 2" key="1">
    <citation type="journal article" date="2019" name="ACS Chem. Biol.">
        <title>Identification and Mobilization of a Cryptic Antibiotic Biosynthesis Gene Locus from a Human-Pathogenic Nocardia Isolate.</title>
        <authorList>
            <person name="Herisse M."/>
            <person name="Ishida K."/>
            <person name="Porter J.L."/>
            <person name="Howden B."/>
            <person name="Hertweck C."/>
            <person name="Stinear T.P."/>
            <person name="Pidot S.J."/>
        </authorList>
    </citation>
    <scope>NUCLEOTIDE SEQUENCE [LARGE SCALE GENOMIC DNA]</scope>
    <source>
        <strain evidence="1 2">AUSMDU00012715</strain>
    </source>
</reference>
<accession>A0A6G9Z087</accession>
<evidence type="ECO:0000313" key="1">
    <source>
        <dbReference type="EMBL" id="QIS18872.1"/>
    </source>
</evidence>
<evidence type="ECO:0000313" key="2">
    <source>
        <dbReference type="Proteomes" id="UP000500953"/>
    </source>
</evidence>
<organism evidence="1 2">
    <name type="scientific">Nocardia terpenica</name>
    <dbReference type="NCBI Taxonomy" id="455432"/>
    <lineage>
        <taxon>Bacteria</taxon>
        <taxon>Bacillati</taxon>
        <taxon>Actinomycetota</taxon>
        <taxon>Actinomycetes</taxon>
        <taxon>Mycobacteriales</taxon>
        <taxon>Nocardiaceae</taxon>
        <taxon>Nocardia</taxon>
    </lineage>
</organism>
<dbReference type="RefSeq" id="WP_167486188.1">
    <property type="nucleotide sequence ID" value="NZ_CP046173.1"/>
</dbReference>
<dbReference type="EMBL" id="CP046173">
    <property type="protein sequence ID" value="QIS18872.1"/>
    <property type="molecule type" value="Genomic_DNA"/>
</dbReference>
<sequence>MLGEWEHHDGQLAVVGLLHGNPDSDGPVVQVRTTTNDTMSDLIGLRMRLLGPAGDEDRLWRALSAMRADPGIPATIPIDSREVDFSIWRWTDRWWATATYAGHGIVIEAERIDIDAVALARIEDIEPYLMGRRAWLRQQRGEA</sequence>
<dbReference type="AlphaFoldDB" id="A0A6G9Z087"/>
<gene>
    <name evidence="1" type="ORF">F6W96_11765</name>
</gene>
<dbReference type="Proteomes" id="UP000500953">
    <property type="component" value="Chromosome"/>
</dbReference>
<proteinExistence type="predicted"/>